<dbReference type="PANTHER" id="PTHR45728:SF5">
    <property type="entry name" value="ACETYL-COA CARBOXYLASE 1"/>
    <property type="match status" value="1"/>
</dbReference>
<gene>
    <name evidence="2" type="ORF">SPARVUS_LOCUS13595851</name>
</gene>
<feature type="non-terminal residue" evidence="2">
    <location>
        <position position="209"/>
    </location>
</feature>
<proteinExistence type="predicted"/>
<dbReference type="Pfam" id="PF01039">
    <property type="entry name" value="Carboxyl_trans"/>
    <property type="match status" value="1"/>
</dbReference>
<comment type="caution">
    <text evidence="2">The sequence shown here is derived from an EMBL/GenBank/DDBJ whole genome shotgun (WGS) entry which is preliminary data.</text>
</comment>
<dbReference type="Proteomes" id="UP001162483">
    <property type="component" value="Unassembled WGS sequence"/>
</dbReference>
<evidence type="ECO:0000259" key="1">
    <source>
        <dbReference type="PROSITE" id="PS50989"/>
    </source>
</evidence>
<accession>A0ABN9G9B5</accession>
<organism evidence="2 3">
    <name type="scientific">Staurois parvus</name>
    <dbReference type="NCBI Taxonomy" id="386267"/>
    <lineage>
        <taxon>Eukaryota</taxon>
        <taxon>Metazoa</taxon>
        <taxon>Chordata</taxon>
        <taxon>Craniata</taxon>
        <taxon>Vertebrata</taxon>
        <taxon>Euteleostomi</taxon>
        <taxon>Amphibia</taxon>
        <taxon>Batrachia</taxon>
        <taxon>Anura</taxon>
        <taxon>Neobatrachia</taxon>
        <taxon>Ranoidea</taxon>
        <taxon>Ranidae</taxon>
        <taxon>Staurois</taxon>
    </lineage>
</organism>
<dbReference type="InterPro" id="IPR011763">
    <property type="entry name" value="COA_CT_C"/>
</dbReference>
<reference evidence="2" key="1">
    <citation type="submission" date="2023-05" db="EMBL/GenBank/DDBJ databases">
        <authorList>
            <person name="Stuckert A."/>
        </authorList>
    </citation>
    <scope>NUCLEOTIDE SEQUENCE</scope>
</reference>
<dbReference type="PANTHER" id="PTHR45728">
    <property type="entry name" value="ACETYL-COA CARBOXYLASE, ISOFORM A"/>
    <property type="match status" value="1"/>
</dbReference>
<dbReference type="Gene3D" id="3.90.226.10">
    <property type="entry name" value="2-enoyl-CoA Hydratase, Chain A, domain 1"/>
    <property type="match status" value="1"/>
</dbReference>
<dbReference type="InterPro" id="IPR034733">
    <property type="entry name" value="AcCoA_carboxyl_beta"/>
</dbReference>
<dbReference type="InterPro" id="IPR049076">
    <property type="entry name" value="ACCA"/>
</dbReference>
<dbReference type="SUPFAM" id="SSF52096">
    <property type="entry name" value="ClpP/crotonase"/>
    <property type="match status" value="1"/>
</dbReference>
<keyword evidence="3" id="KW-1185">Reference proteome</keyword>
<feature type="domain" description="CoA carboxyltransferase C-terminal" evidence="1">
    <location>
        <begin position="1"/>
        <end position="182"/>
    </location>
</feature>
<dbReference type="InterPro" id="IPR029045">
    <property type="entry name" value="ClpP/crotonase-like_dom_sf"/>
</dbReference>
<protein>
    <recommendedName>
        <fullName evidence="1">CoA carboxyltransferase C-terminal domain-containing protein</fullName>
    </recommendedName>
</protein>
<sequence length="209" mass="24453">MKDMYDQVLKFGAYIVDGLREYRQPVLVYVPPQAELRGGSWVVIDPTINPRHMEMYADKESRGGVLEPEGTVEIKFRRKDLVKTMRRVDPVYIHLAERLGTPELSPADCKELENKLKEREEFLIPIYHQVAVQFADLHDTPGRMQEKGVITDVLEWKTSRTFFYWRLRRLLLEDVAKKKIHAANPELTDGQIQAMLRRWFVEVEGTVKV</sequence>
<evidence type="ECO:0000313" key="3">
    <source>
        <dbReference type="Proteomes" id="UP001162483"/>
    </source>
</evidence>
<dbReference type="EMBL" id="CATNWA010018119">
    <property type="protein sequence ID" value="CAI9605402.1"/>
    <property type="molecule type" value="Genomic_DNA"/>
</dbReference>
<dbReference type="PROSITE" id="PS50989">
    <property type="entry name" value="COA_CT_CTER"/>
    <property type="match status" value="1"/>
</dbReference>
<evidence type="ECO:0000313" key="2">
    <source>
        <dbReference type="EMBL" id="CAI9605402.1"/>
    </source>
</evidence>
<name>A0ABN9G9B5_9NEOB</name>